<feature type="signal peptide" evidence="5">
    <location>
        <begin position="1"/>
        <end position="26"/>
    </location>
</feature>
<evidence type="ECO:0000313" key="8">
    <source>
        <dbReference type="EMBL" id="PPQ82796.1"/>
    </source>
</evidence>
<keyword evidence="4" id="KW-0325">Glycoprotein</keyword>
<keyword evidence="3" id="KW-1015">Disulfide bond</keyword>
<keyword evidence="9" id="KW-1185">Reference proteome</keyword>
<dbReference type="InterPro" id="IPR001117">
    <property type="entry name" value="Cu-oxidase_2nd"/>
</dbReference>
<feature type="domain" description="Plastocyanin-like" evidence="7">
    <location>
        <begin position="35"/>
        <end position="135"/>
    </location>
</feature>
<proteinExistence type="inferred from homology"/>
<organism evidence="8 9">
    <name type="scientific">Psilocybe cyanescens</name>
    <dbReference type="NCBI Taxonomy" id="93625"/>
    <lineage>
        <taxon>Eukaryota</taxon>
        <taxon>Fungi</taxon>
        <taxon>Dikarya</taxon>
        <taxon>Basidiomycota</taxon>
        <taxon>Agaricomycotina</taxon>
        <taxon>Agaricomycetes</taxon>
        <taxon>Agaricomycetidae</taxon>
        <taxon>Agaricales</taxon>
        <taxon>Agaricineae</taxon>
        <taxon>Strophariaceae</taxon>
        <taxon>Psilocybe</taxon>
    </lineage>
</organism>
<feature type="domain" description="Plastocyanin-like" evidence="6">
    <location>
        <begin position="158"/>
        <end position="308"/>
    </location>
</feature>
<reference evidence="8 9" key="1">
    <citation type="journal article" date="2018" name="Evol. Lett.">
        <title>Horizontal gene cluster transfer increased hallucinogenic mushroom diversity.</title>
        <authorList>
            <person name="Reynolds H.T."/>
            <person name="Vijayakumar V."/>
            <person name="Gluck-Thaler E."/>
            <person name="Korotkin H.B."/>
            <person name="Matheny P.B."/>
            <person name="Slot J.C."/>
        </authorList>
    </citation>
    <scope>NUCLEOTIDE SEQUENCE [LARGE SCALE GENOMIC DNA]</scope>
    <source>
        <strain evidence="8 9">2631</strain>
    </source>
</reference>
<sequence length="553" mass="60924">MLIPNSLYIHVLATLLLAASLQEISAADVDVVFNVANSVVAPDGFSRAGVIVNGVFPGTLIQANKDDTLHIAVNDQLTDPVMRRSISIHWHGLFQMRTASEDGPAMVNQCPIAPNHSYTYDVPLNGQSGTFCHLSSQYMGCEDPTDPHLSLYDVDDASTVITLADWYHNAAPGMEAIFLQGNDEPIPDSGLINGAGRFNGGPQVVRARVNVIPGKRYRFRVINISAYAAFRFSIEGHDLTIIEVDGVSHVAHTVGGFDIYVAQRYSVVLNANQPVANYWIRGPMTLQHSSDNKNLDTNNVYAVLHYMGAPDAEPTTQADQSVQNLLQEFELAALINPGAPGGNAPADRSIDLNFGMEVKNGRLMWEINKISYLPPDLPTLLNIIANGFTSPDNFTTTEHTFVLDRNEVIELVIHGSPNGMSQHSKQILVLNRMAARTYPLDPLATRSIQSFSIISYAHYTVFMAMHLMSFNQCKARQIMLILLAEMSWALGALLSSFDFKQIILDLDWHLEAGLAVVFAERPNDQRTGPQAEIIKQTWLDLCPIYKALPADQQ</sequence>
<dbReference type="EMBL" id="NHYD01003094">
    <property type="protein sequence ID" value="PPQ82796.1"/>
    <property type="molecule type" value="Genomic_DNA"/>
</dbReference>
<evidence type="ECO:0000256" key="3">
    <source>
        <dbReference type="ARBA" id="ARBA00023157"/>
    </source>
</evidence>
<evidence type="ECO:0000259" key="6">
    <source>
        <dbReference type="Pfam" id="PF00394"/>
    </source>
</evidence>
<dbReference type="AlphaFoldDB" id="A0A409WWF7"/>
<evidence type="ECO:0000256" key="4">
    <source>
        <dbReference type="ARBA" id="ARBA00023180"/>
    </source>
</evidence>
<dbReference type="Gene3D" id="2.60.40.420">
    <property type="entry name" value="Cupredoxins - blue copper proteins"/>
    <property type="match status" value="3"/>
</dbReference>
<comment type="caution">
    <text evidence="8">The sequence shown here is derived from an EMBL/GenBank/DDBJ whole genome shotgun (WGS) entry which is preliminary data.</text>
</comment>
<evidence type="ECO:0000256" key="5">
    <source>
        <dbReference type="SAM" id="SignalP"/>
    </source>
</evidence>
<dbReference type="SUPFAM" id="SSF49503">
    <property type="entry name" value="Cupredoxins"/>
    <property type="match status" value="3"/>
</dbReference>
<evidence type="ECO:0000256" key="2">
    <source>
        <dbReference type="ARBA" id="ARBA00023008"/>
    </source>
</evidence>
<evidence type="ECO:0000256" key="1">
    <source>
        <dbReference type="ARBA" id="ARBA00010609"/>
    </source>
</evidence>
<evidence type="ECO:0000259" key="7">
    <source>
        <dbReference type="Pfam" id="PF07732"/>
    </source>
</evidence>
<evidence type="ECO:0008006" key="10">
    <source>
        <dbReference type="Google" id="ProtNLM"/>
    </source>
</evidence>
<dbReference type="InterPro" id="IPR045087">
    <property type="entry name" value="Cu-oxidase_fam"/>
</dbReference>
<dbReference type="PANTHER" id="PTHR11709">
    <property type="entry name" value="MULTI-COPPER OXIDASE"/>
    <property type="match status" value="1"/>
</dbReference>
<dbReference type="InterPro" id="IPR008972">
    <property type="entry name" value="Cupredoxin"/>
</dbReference>
<dbReference type="Pfam" id="PF07732">
    <property type="entry name" value="Cu-oxidase_3"/>
    <property type="match status" value="1"/>
</dbReference>
<dbReference type="OrthoDB" id="2121828at2759"/>
<keyword evidence="2" id="KW-0186">Copper</keyword>
<dbReference type="InParanoid" id="A0A409WWF7"/>
<comment type="similarity">
    <text evidence="1">Belongs to the multicopper oxidase family.</text>
</comment>
<dbReference type="GO" id="GO:0016491">
    <property type="term" value="F:oxidoreductase activity"/>
    <property type="evidence" value="ECO:0007669"/>
    <property type="project" value="TreeGrafter"/>
</dbReference>
<dbReference type="FunFam" id="2.60.40.420:FF:000045">
    <property type="entry name" value="Laccase 2"/>
    <property type="match status" value="1"/>
</dbReference>
<dbReference type="Pfam" id="PF00394">
    <property type="entry name" value="Cu-oxidase"/>
    <property type="match status" value="1"/>
</dbReference>
<dbReference type="PANTHER" id="PTHR11709:SF511">
    <property type="entry name" value="LACCASE"/>
    <property type="match status" value="1"/>
</dbReference>
<dbReference type="STRING" id="93625.A0A409WWF7"/>
<protein>
    <recommendedName>
        <fullName evidence="10">Plastocyanin-like domain-containing protein</fullName>
    </recommendedName>
</protein>
<feature type="chain" id="PRO_5019138367" description="Plastocyanin-like domain-containing protein" evidence="5">
    <location>
        <begin position="27"/>
        <end position="553"/>
    </location>
</feature>
<accession>A0A409WWF7</accession>
<dbReference type="InterPro" id="IPR011707">
    <property type="entry name" value="Cu-oxidase-like_N"/>
</dbReference>
<evidence type="ECO:0000313" key="9">
    <source>
        <dbReference type="Proteomes" id="UP000283269"/>
    </source>
</evidence>
<dbReference type="GO" id="GO:0005507">
    <property type="term" value="F:copper ion binding"/>
    <property type="evidence" value="ECO:0007669"/>
    <property type="project" value="InterPro"/>
</dbReference>
<keyword evidence="5" id="KW-0732">Signal</keyword>
<dbReference type="Proteomes" id="UP000283269">
    <property type="component" value="Unassembled WGS sequence"/>
</dbReference>
<name>A0A409WWF7_PSICY</name>
<gene>
    <name evidence="8" type="ORF">CVT25_009285</name>
</gene>